<dbReference type="EMBL" id="FOZM01000001">
    <property type="protein sequence ID" value="SFS08282.1"/>
    <property type="molecule type" value="Genomic_DNA"/>
</dbReference>
<protein>
    <submittedName>
        <fullName evidence="8">Permease of the drug/metabolite transporter (DMT) superfamily</fullName>
    </submittedName>
</protein>
<comment type="similarity">
    <text evidence="2">Belongs to the EamA transporter family.</text>
</comment>
<dbReference type="Pfam" id="PF00892">
    <property type="entry name" value="EamA"/>
    <property type="match status" value="2"/>
</dbReference>
<organism evidence="8 9">
    <name type="scientific">Yoonia litorea</name>
    <dbReference type="NCBI Taxonomy" id="1123755"/>
    <lineage>
        <taxon>Bacteria</taxon>
        <taxon>Pseudomonadati</taxon>
        <taxon>Pseudomonadota</taxon>
        <taxon>Alphaproteobacteria</taxon>
        <taxon>Rhodobacterales</taxon>
        <taxon>Paracoccaceae</taxon>
        <taxon>Yoonia</taxon>
    </lineage>
</organism>
<evidence type="ECO:0000256" key="6">
    <source>
        <dbReference type="SAM" id="Phobius"/>
    </source>
</evidence>
<feature type="transmembrane region" description="Helical" evidence="6">
    <location>
        <begin position="200"/>
        <end position="222"/>
    </location>
</feature>
<feature type="domain" description="EamA" evidence="7">
    <location>
        <begin position="22"/>
        <end position="154"/>
    </location>
</feature>
<dbReference type="PANTHER" id="PTHR32322">
    <property type="entry name" value="INNER MEMBRANE TRANSPORTER"/>
    <property type="match status" value="1"/>
</dbReference>
<reference evidence="8 9" key="1">
    <citation type="submission" date="2016-10" db="EMBL/GenBank/DDBJ databases">
        <authorList>
            <person name="de Groot N.N."/>
        </authorList>
    </citation>
    <scope>NUCLEOTIDE SEQUENCE [LARGE SCALE GENOMIC DNA]</scope>
    <source>
        <strain evidence="8 9">DSM 29433</strain>
    </source>
</reference>
<dbReference type="Proteomes" id="UP000198926">
    <property type="component" value="Unassembled WGS sequence"/>
</dbReference>
<dbReference type="SUPFAM" id="SSF103481">
    <property type="entry name" value="Multidrug resistance efflux transporter EmrE"/>
    <property type="match status" value="2"/>
</dbReference>
<feature type="transmembrane region" description="Helical" evidence="6">
    <location>
        <begin position="141"/>
        <end position="158"/>
    </location>
</feature>
<feature type="transmembrane region" description="Helical" evidence="6">
    <location>
        <begin position="21"/>
        <end position="41"/>
    </location>
</feature>
<dbReference type="STRING" id="1123755.SAMN05444714_1005"/>
<evidence type="ECO:0000256" key="5">
    <source>
        <dbReference type="ARBA" id="ARBA00023136"/>
    </source>
</evidence>
<feature type="transmembrane region" description="Helical" evidence="6">
    <location>
        <begin position="109"/>
        <end position="129"/>
    </location>
</feature>
<feature type="transmembrane region" description="Helical" evidence="6">
    <location>
        <begin position="259"/>
        <end position="279"/>
    </location>
</feature>
<feature type="domain" description="EamA" evidence="7">
    <location>
        <begin position="167"/>
        <end position="302"/>
    </location>
</feature>
<evidence type="ECO:0000259" key="7">
    <source>
        <dbReference type="Pfam" id="PF00892"/>
    </source>
</evidence>
<dbReference type="InterPro" id="IPR037185">
    <property type="entry name" value="EmrE-like"/>
</dbReference>
<proteinExistence type="inferred from homology"/>
<keyword evidence="9" id="KW-1185">Reference proteome</keyword>
<evidence type="ECO:0000256" key="1">
    <source>
        <dbReference type="ARBA" id="ARBA00004141"/>
    </source>
</evidence>
<dbReference type="InterPro" id="IPR000620">
    <property type="entry name" value="EamA_dom"/>
</dbReference>
<dbReference type="PANTHER" id="PTHR32322:SF2">
    <property type="entry name" value="EAMA DOMAIN-CONTAINING PROTEIN"/>
    <property type="match status" value="1"/>
</dbReference>
<evidence type="ECO:0000256" key="3">
    <source>
        <dbReference type="ARBA" id="ARBA00022692"/>
    </source>
</evidence>
<feature type="transmembrane region" description="Helical" evidence="6">
    <location>
        <begin position="228"/>
        <end position="252"/>
    </location>
</feature>
<name>A0A1I6LYC5_9RHOB</name>
<evidence type="ECO:0000256" key="2">
    <source>
        <dbReference type="ARBA" id="ARBA00007362"/>
    </source>
</evidence>
<feature type="transmembrane region" description="Helical" evidence="6">
    <location>
        <begin position="285"/>
        <end position="302"/>
    </location>
</feature>
<keyword evidence="5 6" id="KW-0472">Membrane</keyword>
<accession>A0A1I6LYC5</accession>
<keyword evidence="4 6" id="KW-1133">Transmembrane helix</keyword>
<evidence type="ECO:0000256" key="4">
    <source>
        <dbReference type="ARBA" id="ARBA00022989"/>
    </source>
</evidence>
<keyword evidence="3 6" id="KW-0812">Transmembrane</keyword>
<comment type="subcellular location">
    <subcellularLocation>
        <location evidence="1">Membrane</location>
        <topology evidence="1">Multi-pass membrane protein</topology>
    </subcellularLocation>
</comment>
<sequence>MTGRAAALLVARMEKKSQIDLFGAVALSGFALLLAFNQVVIKVTNDGLQPVFFAGVRSAGAVLCIWLWLRWRGIPLQFAKGTRAAGFAMGAIFAFEFLCLFVALDLTAVSRASVIFYSMPVWLAVMAHFIMPDDRVTPLKAAGLALALAGVAVAILTRSDETAGSFWGDLAAVGAAVGWAATAMLAKASSLRTVRPEIQLMWQVGVSAPILLLAAFFFGPFIRDLAPIHLAGLAFQIVVVVSAGFIFWLWLLSIYPASGVASFSFLSPVLAVGLGWLLLGEEVGPSLLLALCLVTAGIVLINRPVRSRKTSG</sequence>
<dbReference type="InterPro" id="IPR050638">
    <property type="entry name" value="AA-Vitamin_Transporters"/>
</dbReference>
<evidence type="ECO:0000313" key="8">
    <source>
        <dbReference type="EMBL" id="SFS08282.1"/>
    </source>
</evidence>
<evidence type="ECO:0000313" key="9">
    <source>
        <dbReference type="Proteomes" id="UP000198926"/>
    </source>
</evidence>
<feature type="transmembrane region" description="Helical" evidence="6">
    <location>
        <begin position="81"/>
        <end position="103"/>
    </location>
</feature>
<gene>
    <name evidence="8" type="ORF">SAMN05444714_1005</name>
</gene>
<dbReference type="AlphaFoldDB" id="A0A1I6LYC5"/>
<feature type="transmembrane region" description="Helical" evidence="6">
    <location>
        <begin position="170"/>
        <end position="188"/>
    </location>
</feature>
<feature type="transmembrane region" description="Helical" evidence="6">
    <location>
        <begin position="47"/>
        <end position="69"/>
    </location>
</feature>
<dbReference type="GO" id="GO:0016020">
    <property type="term" value="C:membrane"/>
    <property type="evidence" value="ECO:0007669"/>
    <property type="project" value="UniProtKB-SubCell"/>
</dbReference>